<dbReference type="Proteomes" id="UP000256980">
    <property type="component" value="Unassembled WGS sequence"/>
</dbReference>
<dbReference type="RefSeq" id="WP_115818907.1">
    <property type="nucleotide sequence ID" value="NZ_QRDV01000019.1"/>
</dbReference>
<evidence type="ECO:0000313" key="2">
    <source>
        <dbReference type="Proteomes" id="UP000256980"/>
    </source>
</evidence>
<reference evidence="1 2" key="1">
    <citation type="submission" date="2018-07" db="EMBL/GenBank/DDBJ databases">
        <title>Genomic Encyclopedia of Type Strains, Phase III (KMG-III): the genomes of soil and plant-associated and newly described type strains.</title>
        <authorList>
            <person name="Whitman W."/>
        </authorList>
    </citation>
    <scope>NUCLEOTIDE SEQUENCE [LARGE SCALE GENOMIC DNA]</scope>
    <source>
        <strain evidence="1 2">CECT 7946</strain>
    </source>
</reference>
<evidence type="ECO:0000313" key="1">
    <source>
        <dbReference type="EMBL" id="RED37900.1"/>
    </source>
</evidence>
<dbReference type="EMBL" id="QRDV01000019">
    <property type="protein sequence ID" value="RED37900.1"/>
    <property type="molecule type" value="Genomic_DNA"/>
</dbReference>
<name>A0A3D9GPH9_9FLAO</name>
<keyword evidence="2" id="KW-1185">Reference proteome</keyword>
<gene>
    <name evidence="1" type="ORF">DFQ10_1192</name>
</gene>
<proteinExistence type="predicted"/>
<dbReference type="AlphaFoldDB" id="A0A3D9GPH9"/>
<sequence>MFYQTERTKNEVSKSSFNCSCWLKFELIEFCKANELSTQGSKIQLMQRIKNFLDKKVKYNAKSSSLKNKRRTIKKIS</sequence>
<dbReference type="InterPro" id="IPR036361">
    <property type="entry name" value="SAP_dom_sf"/>
</dbReference>
<organism evidence="1 2">
    <name type="scientific">Winogradskyella eximia</name>
    <dbReference type="NCBI Taxonomy" id="262006"/>
    <lineage>
        <taxon>Bacteria</taxon>
        <taxon>Pseudomonadati</taxon>
        <taxon>Bacteroidota</taxon>
        <taxon>Flavobacteriia</taxon>
        <taxon>Flavobacteriales</taxon>
        <taxon>Flavobacteriaceae</taxon>
        <taxon>Winogradskyella</taxon>
    </lineage>
</organism>
<evidence type="ECO:0008006" key="3">
    <source>
        <dbReference type="Google" id="ProtNLM"/>
    </source>
</evidence>
<dbReference type="Pfam" id="PF18953">
    <property type="entry name" value="SAP_new25"/>
    <property type="match status" value="1"/>
</dbReference>
<comment type="caution">
    <text evidence="1">The sequence shown here is derived from an EMBL/GenBank/DDBJ whole genome shotgun (WGS) entry which is preliminary data.</text>
</comment>
<dbReference type="SUPFAM" id="SSF68906">
    <property type="entry name" value="SAP domain"/>
    <property type="match status" value="1"/>
</dbReference>
<accession>A0A3D9GPH9</accession>
<protein>
    <recommendedName>
        <fullName evidence="3">SAP domain-containing protein</fullName>
    </recommendedName>
</protein>